<name>A0A699SGY3_TANCI</name>
<evidence type="ECO:0000313" key="1">
    <source>
        <dbReference type="EMBL" id="GFC96529.1"/>
    </source>
</evidence>
<organism evidence="1">
    <name type="scientific">Tanacetum cinerariifolium</name>
    <name type="common">Dalmatian daisy</name>
    <name type="synonym">Chrysanthemum cinerariifolium</name>
    <dbReference type="NCBI Taxonomy" id="118510"/>
    <lineage>
        <taxon>Eukaryota</taxon>
        <taxon>Viridiplantae</taxon>
        <taxon>Streptophyta</taxon>
        <taxon>Embryophyta</taxon>
        <taxon>Tracheophyta</taxon>
        <taxon>Spermatophyta</taxon>
        <taxon>Magnoliopsida</taxon>
        <taxon>eudicotyledons</taxon>
        <taxon>Gunneridae</taxon>
        <taxon>Pentapetalae</taxon>
        <taxon>asterids</taxon>
        <taxon>campanulids</taxon>
        <taxon>Asterales</taxon>
        <taxon>Asteraceae</taxon>
        <taxon>Asteroideae</taxon>
        <taxon>Anthemideae</taxon>
        <taxon>Anthemidinae</taxon>
        <taxon>Tanacetum</taxon>
    </lineage>
</organism>
<dbReference type="EMBL" id="BKCJ011160743">
    <property type="protein sequence ID" value="GFC96529.1"/>
    <property type="molecule type" value="Genomic_DNA"/>
</dbReference>
<gene>
    <name evidence="1" type="ORF">Tci_868499</name>
</gene>
<feature type="non-terminal residue" evidence="1">
    <location>
        <position position="77"/>
    </location>
</feature>
<sequence length="77" mass="8920">MVIYQETFERLSIRVEGLPESFLVGCFIGGLKDEIRLEVKLKKPRWLVEAMGMARLVEEKNNLARKLFTPNRNVSNP</sequence>
<comment type="caution">
    <text evidence="1">The sequence shown here is derived from an EMBL/GenBank/DDBJ whole genome shotgun (WGS) entry which is preliminary data.</text>
</comment>
<protein>
    <submittedName>
        <fullName evidence="1">Transposon Ty3-G Gag-Pol polyprotein</fullName>
    </submittedName>
</protein>
<dbReference type="AlphaFoldDB" id="A0A699SGY3"/>
<reference evidence="1" key="1">
    <citation type="journal article" date="2019" name="Sci. Rep.">
        <title>Draft genome of Tanacetum cinerariifolium, the natural source of mosquito coil.</title>
        <authorList>
            <person name="Yamashiro T."/>
            <person name="Shiraishi A."/>
            <person name="Satake H."/>
            <person name="Nakayama K."/>
        </authorList>
    </citation>
    <scope>NUCLEOTIDE SEQUENCE</scope>
</reference>
<proteinExistence type="predicted"/>
<accession>A0A699SGY3</accession>